<organism evidence="2 3">
    <name type="scientific">Rhamnusium bicolor</name>
    <dbReference type="NCBI Taxonomy" id="1586634"/>
    <lineage>
        <taxon>Eukaryota</taxon>
        <taxon>Metazoa</taxon>
        <taxon>Ecdysozoa</taxon>
        <taxon>Arthropoda</taxon>
        <taxon>Hexapoda</taxon>
        <taxon>Insecta</taxon>
        <taxon>Pterygota</taxon>
        <taxon>Neoptera</taxon>
        <taxon>Endopterygota</taxon>
        <taxon>Coleoptera</taxon>
        <taxon>Polyphaga</taxon>
        <taxon>Cucujiformia</taxon>
        <taxon>Chrysomeloidea</taxon>
        <taxon>Cerambycidae</taxon>
        <taxon>Lepturinae</taxon>
        <taxon>Rhagiini</taxon>
        <taxon>Rhamnusium</taxon>
    </lineage>
</organism>
<dbReference type="AlphaFoldDB" id="A0AAV8X9Q7"/>
<dbReference type="InterPro" id="IPR029526">
    <property type="entry name" value="PGBD"/>
</dbReference>
<evidence type="ECO:0000313" key="3">
    <source>
        <dbReference type="Proteomes" id="UP001162156"/>
    </source>
</evidence>
<keyword evidence="3" id="KW-1185">Reference proteome</keyword>
<dbReference type="Pfam" id="PF13843">
    <property type="entry name" value="DDE_Tnp_1_7"/>
    <property type="match status" value="1"/>
</dbReference>
<dbReference type="Proteomes" id="UP001162156">
    <property type="component" value="Unassembled WGS sequence"/>
</dbReference>
<comment type="caution">
    <text evidence="2">The sequence shown here is derived from an EMBL/GenBank/DDBJ whole genome shotgun (WGS) entry which is preliminary data.</text>
</comment>
<accession>A0AAV8X9Q7</accession>
<evidence type="ECO:0000313" key="2">
    <source>
        <dbReference type="EMBL" id="KAJ8935215.1"/>
    </source>
</evidence>
<reference evidence="2" key="1">
    <citation type="journal article" date="2023" name="Insect Mol. Biol.">
        <title>Genome sequencing provides insights into the evolution of gene families encoding plant cell wall-degrading enzymes in longhorned beetles.</title>
        <authorList>
            <person name="Shin N.R."/>
            <person name="Okamura Y."/>
            <person name="Kirsch R."/>
            <person name="Pauchet Y."/>
        </authorList>
    </citation>
    <scope>NUCLEOTIDE SEQUENCE</scope>
    <source>
        <strain evidence="2">RBIC_L_NR</strain>
    </source>
</reference>
<protein>
    <recommendedName>
        <fullName evidence="1">PiggyBac transposable element-derived protein domain-containing protein</fullName>
    </recommendedName>
</protein>
<proteinExistence type="predicted"/>
<dbReference type="EMBL" id="JANEYF010003610">
    <property type="protein sequence ID" value="KAJ8935215.1"/>
    <property type="molecule type" value="Genomic_DNA"/>
</dbReference>
<name>A0AAV8X9Q7_9CUCU</name>
<feature type="domain" description="PiggyBac transposable element-derived protein" evidence="1">
    <location>
        <begin position="2"/>
        <end position="196"/>
    </location>
</feature>
<dbReference type="PANTHER" id="PTHR46599">
    <property type="entry name" value="PIGGYBAC TRANSPOSABLE ELEMENT-DERIVED PROTEIN 4"/>
    <property type="match status" value="1"/>
</dbReference>
<gene>
    <name evidence="2" type="ORF">NQ314_012936</name>
</gene>
<sequence length="311" mass="35975">MYLPSKPMKYGLKIHYIYNTYIYCGKGTYSLKDVTDEDKRFSIPTQAVIRLCKPIFGSNRNITGDNWYFSIELIDYLFKNKLTYVGTMKKNKREIPKEFLPSKTRQVGSTLYGFTSNKTLISKVPKKNKAVIMISSMHHCIQDDDGLLEINAYYNNTKSGVDAVDEKCSKYCCSRRTQRWPMALFYRFVDMCSINADIIHQSCANADRLDRIDFLKLLAKQLYKPLLCERSQKTNLPRELKAGMCRILKLAPEATADAQEILPRNQRKYCSICDPKLERKTVYLCVQCNKPICLQCSKKICVQCIENVEDS</sequence>
<dbReference type="PANTHER" id="PTHR46599:SF6">
    <property type="entry name" value="DUAL SPECIFICITY PHOSPHATASE 26"/>
    <property type="match status" value="1"/>
</dbReference>
<evidence type="ECO:0000259" key="1">
    <source>
        <dbReference type="Pfam" id="PF13843"/>
    </source>
</evidence>